<evidence type="ECO:0000313" key="2">
    <source>
        <dbReference type="EMBL" id="MDS0283056.1"/>
    </source>
</evidence>
<comment type="caution">
    <text evidence="2">The sequence shown here is derived from an EMBL/GenBank/DDBJ whole genome shotgun (WGS) entry which is preliminary data.</text>
</comment>
<organism evidence="2 3">
    <name type="scientific">Haloarcula onubensis</name>
    <dbReference type="NCBI Taxonomy" id="2950539"/>
    <lineage>
        <taxon>Archaea</taxon>
        <taxon>Methanobacteriati</taxon>
        <taxon>Methanobacteriota</taxon>
        <taxon>Stenosarchaea group</taxon>
        <taxon>Halobacteria</taxon>
        <taxon>Halobacteriales</taxon>
        <taxon>Haloarculaceae</taxon>
        <taxon>Haloarcula</taxon>
    </lineage>
</organism>
<evidence type="ECO:0000313" key="3">
    <source>
        <dbReference type="Proteomes" id="UP001268864"/>
    </source>
</evidence>
<dbReference type="Pfam" id="PF25934">
    <property type="entry name" value="DUF7979"/>
    <property type="match status" value="1"/>
</dbReference>
<feature type="domain" description="DUF7979" evidence="1">
    <location>
        <begin position="36"/>
        <end position="102"/>
    </location>
</feature>
<dbReference type="RefSeq" id="WP_310900891.1">
    <property type="nucleotide sequence ID" value="NZ_JAMQOS010000004.1"/>
</dbReference>
<evidence type="ECO:0000259" key="1">
    <source>
        <dbReference type="Pfam" id="PF25934"/>
    </source>
</evidence>
<name>A0ABU2FSC3_9EURY</name>
<sequence length="108" mass="11775">MDRGYWLLAGCALTLAVGGFGAYAIFAGQNTHSSAAYLDVDTADGNVSGNETVAFDDLSPAQQEVFERARNSTEMVDIPPDTDYVVFVDNHYVRYRNRTYQVAVAVGN</sequence>
<keyword evidence="3" id="KW-1185">Reference proteome</keyword>
<accession>A0ABU2FSC3</accession>
<gene>
    <name evidence="2" type="ORF">NDI86_13065</name>
</gene>
<proteinExistence type="predicted"/>
<dbReference type="Proteomes" id="UP001268864">
    <property type="component" value="Unassembled WGS sequence"/>
</dbReference>
<dbReference type="EMBL" id="JAMQOS010000004">
    <property type="protein sequence ID" value="MDS0283056.1"/>
    <property type="molecule type" value="Genomic_DNA"/>
</dbReference>
<reference evidence="2 3" key="1">
    <citation type="submission" date="2022-06" db="EMBL/GenBank/DDBJ databases">
        <title>Halomicroarcula sp. a new haloarchaeum isolate from saline soil.</title>
        <authorList>
            <person name="Strakova D."/>
            <person name="Galisteo C."/>
            <person name="Sanchez-Porro C."/>
            <person name="Ventosa A."/>
        </authorList>
    </citation>
    <scope>NUCLEOTIDE SEQUENCE [LARGE SCALE GENOMIC DNA]</scope>
    <source>
        <strain evidence="2 3">S3CR25-11</strain>
    </source>
</reference>
<protein>
    <recommendedName>
        <fullName evidence="1">DUF7979 domain-containing protein</fullName>
    </recommendedName>
</protein>
<dbReference type="InterPro" id="IPR058285">
    <property type="entry name" value="DUF7979"/>
</dbReference>